<name>A0A5B7JEN4_PORTR</name>
<organism evidence="2 3">
    <name type="scientific">Portunus trituberculatus</name>
    <name type="common">Swimming crab</name>
    <name type="synonym">Neptunus trituberculatus</name>
    <dbReference type="NCBI Taxonomy" id="210409"/>
    <lineage>
        <taxon>Eukaryota</taxon>
        <taxon>Metazoa</taxon>
        <taxon>Ecdysozoa</taxon>
        <taxon>Arthropoda</taxon>
        <taxon>Crustacea</taxon>
        <taxon>Multicrustacea</taxon>
        <taxon>Malacostraca</taxon>
        <taxon>Eumalacostraca</taxon>
        <taxon>Eucarida</taxon>
        <taxon>Decapoda</taxon>
        <taxon>Pleocyemata</taxon>
        <taxon>Brachyura</taxon>
        <taxon>Eubrachyura</taxon>
        <taxon>Portunoidea</taxon>
        <taxon>Portunidae</taxon>
        <taxon>Portuninae</taxon>
        <taxon>Portunus</taxon>
    </lineage>
</organism>
<proteinExistence type="predicted"/>
<feature type="region of interest" description="Disordered" evidence="1">
    <location>
        <begin position="58"/>
        <end position="82"/>
    </location>
</feature>
<dbReference type="Proteomes" id="UP000324222">
    <property type="component" value="Unassembled WGS sequence"/>
</dbReference>
<evidence type="ECO:0000256" key="1">
    <source>
        <dbReference type="SAM" id="MobiDB-lite"/>
    </source>
</evidence>
<dbReference type="AlphaFoldDB" id="A0A5B7JEN4"/>
<accession>A0A5B7JEN4</accession>
<dbReference type="EMBL" id="VSRR010087741">
    <property type="protein sequence ID" value="MPC91428.1"/>
    <property type="molecule type" value="Genomic_DNA"/>
</dbReference>
<comment type="caution">
    <text evidence="2">The sequence shown here is derived from an EMBL/GenBank/DDBJ whole genome shotgun (WGS) entry which is preliminary data.</text>
</comment>
<sequence length="82" mass="8790">MLHAANLTAVSVCGRQFHLKLDLVVKVLVPNSTLLGTSLSSSAAARICLPLAAAGTARGEQGHHGHQSLMERQHGQHQWQVF</sequence>
<protein>
    <submittedName>
        <fullName evidence="2">Uncharacterized protein</fullName>
    </submittedName>
</protein>
<keyword evidence="3" id="KW-1185">Reference proteome</keyword>
<gene>
    <name evidence="2" type="ORF">E2C01_086464</name>
</gene>
<evidence type="ECO:0000313" key="2">
    <source>
        <dbReference type="EMBL" id="MPC91428.1"/>
    </source>
</evidence>
<evidence type="ECO:0000313" key="3">
    <source>
        <dbReference type="Proteomes" id="UP000324222"/>
    </source>
</evidence>
<reference evidence="2 3" key="1">
    <citation type="submission" date="2019-05" db="EMBL/GenBank/DDBJ databases">
        <title>Another draft genome of Portunus trituberculatus and its Hox gene families provides insights of decapod evolution.</title>
        <authorList>
            <person name="Jeong J.-H."/>
            <person name="Song I."/>
            <person name="Kim S."/>
            <person name="Choi T."/>
            <person name="Kim D."/>
            <person name="Ryu S."/>
            <person name="Kim W."/>
        </authorList>
    </citation>
    <scope>NUCLEOTIDE SEQUENCE [LARGE SCALE GENOMIC DNA]</scope>
    <source>
        <tissue evidence="2">Muscle</tissue>
    </source>
</reference>